<reference evidence="1" key="1">
    <citation type="submission" date="2020-05" db="EMBL/GenBank/DDBJ databases">
        <authorList>
            <person name="Chiriac C."/>
            <person name="Salcher M."/>
            <person name="Ghai R."/>
            <person name="Kavagutti S V."/>
        </authorList>
    </citation>
    <scope>NUCLEOTIDE SEQUENCE</scope>
</reference>
<organism evidence="1">
    <name type="scientific">freshwater metagenome</name>
    <dbReference type="NCBI Taxonomy" id="449393"/>
    <lineage>
        <taxon>unclassified sequences</taxon>
        <taxon>metagenomes</taxon>
        <taxon>ecological metagenomes</taxon>
    </lineage>
</organism>
<dbReference type="AlphaFoldDB" id="A0A6J7R751"/>
<protein>
    <submittedName>
        <fullName evidence="1">Unannotated protein</fullName>
    </submittedName>
</protein>
<name>A0A6J7R751_9ZZZZ</name>
<dbReference type="EMBL" id="CAFBPW010000007">
    <property type="protein sequence ID" value="CAB5024583.1"/>
    <property type="molecule type" value="Genomic_DNA"/>
</dbReference>
<proteinExistence type="predicted"/>
<evidence type="ECO:0000313" key="1">
    <source>
        <dbReference type="EMBL" id="CAB5024583.1"/>
    </source>
</evidence>
<accession>A0A6J7R751</accession>
<sequence length="62" mass="5745">MLAVVGAPGIVVAVGMVEGPAEAAAVSLPPPAWVLGRAAPATGEPGSFNAGAASAASSSSSR</sequence>
<gene>
    <name evidence="1" type="ORF">UFOPK4173_00126</name>
</gene>